<dbReference type="PROSITE" id="PS50152">
    <property type="entry name" value="25A_SYNTH_3"/>
    <property type="match status" value="1"/>
</dbReference>
<dbReference type="GO" id="GO:0003725">
    <property type="term" value="F:double-stranded RNA binding"/>
    <property type="evidence" value="ECO:0007669"/>
    <property type="project" value="TreeGrafter"/>
</dbReference>
<organism evidence="4">
    <name type="scientific">Alexandrium catenella</name>
    <name type="common">Red tide dinoflagellate</name>
    <name type="synonym">Gonyaulax catenella</name>
    <dbReference type="NCBI Taxonomy" id="2925"/>
    <lineage>
        <taxon>Eukaryota</taxon>
        <taxon>Sar</taxon>
        <taxon>Alveolata</taxon>
        <taxon>Dinophyceae</taxon>
        <taxon>Gonyaulacales</taxon>
        <taxon>Pyrocystaceae</taxon>
        <taxon>Alexandrium</taxon>
    </lineage>
</organism>
<dbReference type="Pfam" id="PF00240">
    <property type="entry name" value="ubiquitin"/>
    <property type="match status" value="1"/>
</dbReference>
<evidence type="ECO:0000313" key="4">
    <source>
        <dbReference type="EMBL" id="CAD9163047.1"/>
    </source>
</evidence>
<dbReference type="InterPro" id="IPR043519">
    <property type="entry name" value="NT_sf"/>
</dbReference>
<evidence type="ECO:0000256" key="1">
    <source>
        <dbReference type="ARBA" id="ARBA00009526"/>
    </source>
</evidence>
<dbReference type="PROSITE" id="PS50053">
    <property type="entry name" value="UBIQUITIN_2"/>
    <property type="match status" value="1"/>
</dbReference>
<dbReference type="SMART" id="SM00213">
    <property type="entry name" value="UBQ"/>
    <property type="match status" value="1"/>
</dbReference>
<dbReference type="PANTHER" id="PTHR11258">
    <property type="entry name" value="2-5 OLIGOADENYLATE SYNTHETASE"/>
    <property type="match status" value="1"/>
</dbReference>
<name>A0A7S1RDR2_ALECA</name>
<dbReference type="SUPFAM" id="SSF81301">
    <property type="entry name" value="Nucleotidyltransferase"/>
    <property type="match status" value="1"/>
</dbReference>
<dbReference type="SUPFAM" id="SSF54236">
    <property type="entry name" value="Ubiquitin-like"/>
    <property type="match status" value="1"/>
</dbReference>
<dbReference type="AlphaFoldDB" id="A0A7S1RDR2"/>
<proteinExistence type="inferred from homology"/>
<dbReference type="InterPro" id="IPR000626">
    <property type="entry name" value="Ubiquitin-like_dom"/>
</dbReference>
<dbReference type="InterPro" id="IPR018952">
    <property type="entry name" value="2-5-oligoAdlate_synth_1_dom2/C"/>
</dbReference>
<feature type="region of interest" description="Disordered" evidence="2">
    <location>
        <begin position="229"/>
        <end position="264"/>
    </location>
</feature>
<dbReference type="Gene3D" id="3.30.460.10">
    <property type="entry name" value="Beta Polymerase, domain 2"/>
    <property type="match status" value="1"/>
</dbReference>
<dbReference type="GO" id="GO:0005829">
    <property type="term" value="C:cytosol"/>
    <property type="evidence" value="ECO:0007669"/>
    <property type="project" value="TreeGrafter"/>
</dbReference>
<dbReference type="CDD" id="cd17039">
    <property type="entry name" value="Ubl_ubiquitin_like"/>
    <property type="match status" value="1"/>
</dbReference>
<dbReference type="Pfam" id="PF10421">
    <property type="entry name" value="OAS1_C"/>
    <property type="match status" value="1"/>
</dbReference>
<protein>
    <recommendedName>
        <fullName evidence="3">Ubiquitin-like domain-containing protein</fullName>
    </recommendedName>
</protein>
<dbReference type="SUPFAM" id="SSF81631">
    <property type="entry name" value="PAP/OAS1 substrate-binding domain"/>
    <property type="match status" value="1"/>
</dbReference>
<sequence>MKVQVNVKTANAAANIKLDIVIGAADTVASVKERLATAQLIPFPEQDLMLDGEVLEDGRQLLDCGVKDTSSLDFVVRASDELLIQQLSQLLRSRDLSCDELGLLYCYKHGVSISQTLKFLGHEPKLQEFIRRQKAFQLESNIVALVRDDTALRPFSASAEVEQILKAAPSGSLEIKDLCAKFMQKFNVSLSSLVGGKVADFLARESGLFTVTARGTVCLKAAQAKAQKPKGGKAPAVERSQQESHQKPVDLLAETPPGLEGATSPEPILTSAESQQYLDLHNKICSRPFNSTIAQAVKEVVDAVSEVVFLNVDHVVKGGSVGKGTAISGASDAEVVFFLKGLPPSGHEKWLPPLLRSVAGVLGEGLEGRAGVQDVAVTEDSVQLSVLVGKAPVLVHLRFSPVFGTYTQAVQALGQQGPEARRFYAASVVEQRVQFIARQPGPVKVTIRLLKWWRDQQEWSGRLTTPSDEILELLAVYSAVQTRPADQRQAIANVMSLLSRFEELRIVWSNFYTKADIWAPLLRQRPLLMDPVNPFVNIAEPQAFDPRELMAVAKTTHFFW</sequence>
<dbReference type="GO" id="GO:0016020">
    <property type="term" value="C:membrane"/>
    <property type="evidence" value="ECO:0007669"/>
    <property type="project" value="TreeGrafter"/>
</dbReference>
<comment type="similarity">
    <text evidence="1">Belongs to the 2-5A synthase family.</text>
</comment>
<evidence type="ECO:0000256" key="2">
    <source>
        <dbReference type="SAM" id="MobiDB-lite"/>
    </source>
</evidence>
<reference evidence="4" key="1">
    <citation type="submission" date="2021-01" db="EMBL/GenBank/DDBJ databases">
        <authorList>
            <person name="Corre E."/>
            <person name="Pelletier E."/>
            <person name="Niang G."/>
            <person name="Scheremetjew M."/>
            <person name="Finn R."/>
            <person name="Kale V."/>
            <person name="Holt S."/>
            <person name="Cochrane G."/>
            <person name="Meng A."/>
            <person name="Brown T."/>
            <person name="Cohen L."/>
        </authorList>
    </citation>
    <scope>NUCLEOTIDE SEQUENCE</scope>
    <source>
        <strain evidence="4">OF101</strain>
    </source>
</reference>
<dbReference type="GO" id="GO:0005654">
    <property type="term" value="C:nucleoplasm"/>
    <property type="evidence" value="ECO:0007669"/>
    <property type="project" value="TreeGrafter"/>
</dbReference>
<dbReference type="Gene3D" id="1.10.1410.20">
    <property type="entry name" value="2'-5'-oligoadenylate synthetase 1, domain 2"/>
    <property type="match status" value="1"/>
</dbReference>
<gene>
    <name evidence="4" type="ORF">ACAT0790_LOCUS39812</name>
</gene>
<evidence type="ECO:0000259" key="3">
    <source>
        <dbReference type="PROSITE" id="PS50053"/>
    </source>
</evidence>
<accession>A0A7S1RDR2</accession>
<feature type="domain" description="Ubiquitin-like" evidence="3">
    <location>
        <begin position="3"/>
        <end position="81"/>
    </location>
</feature>
<dbReference type="PANTHER" id="PTHR11258:SF11">
    <property type="entry name" value="C2H2-TYPE DOMAIN-CONTAINING PROTEIN"/>
    <property type="match status" value="1"/>
</dbReference>
<dbReference type="GO" id="GO:0001730">
    <property type="term" value="F:2'-5'-oligoadenylate synthetase activity"/>
    <property type="evidence" value="ECO:0007669"/>
    <property type="project" value="TreeGrafter"/>
</dbReference>
<dbReference type="Gene3D" id="3.10.20.90">
    <property type="entry name" value="Phosphatidylinositol 3-kinase Catalytic Subunit, Chain A, domain 1"/>
    <property type="match status" value="1"/>
</dbReference>
<dbReference type="InterPro" id="IPR029071">
    <property type="entry name" value="Ubiquitin-like_domsf"/>
</dbReference>
<dbReference type="EMBL" id="HBGE01066328">
    <property type="protein sequence ID" value="CAD9163047.1"/>
    <property type="molecule type" value="Transcribed_RNA"/>
</dbReference>